<sequence>MLSDAREIVAGEPLLSVRDLTVSIGTRDVLRAVDLEVRRGERVALLGASGAGKSLTAAAVLGRLPAVAAGRGGVELAGEDVLAVPAARRSRRVRITAVGQDSRVALNPLVPVGVQLRAAVRAAGLDPSGVDLAGELSATGLADPGHVLAALPGELSGGQRQRVQLAMALAGRPDLLIADEPTSALDPVNRRRVLDVLAARLTDSSTALLFISHDVPAAQELCSRSVHLAEGRSRSAPPARETRHARAAVRPPDDPAEREPLLRACDLHRVHPDPRPWRPWRRAGEPIRALRGVELDLGCGERVGLAGPSGAGKSSLLRILLGLDRPDRGTVTVDGREISGGRARDRRWFRRAVQYIPQDPAGSLNPRMTIRALVAEPLRRLGVPGDHADAVRAALDRVGLTGELADRRPGELSGGQAQRAALARALVVRPRLLLADEPVGGLDPALRDQVVHLLDEACTATGAGLLLVAHDLDVVGSLCSRLVVLDAGRVVEDGPTAEVLSRPVHPVTAELVRAAGLDPRVPAGDI</sequence>
<dbReference type="RefSeq" id="WP_210031758.1">
    <property type="nucleotide sequence ID" value="NZ_JAGINU010000001.1"/>
</dbReference>
<dbReference type="SMART" id="SM00382">
    <property type="entry name" value="AAA"/>
    <property type="match status" value="2"/>
</dbReference>
<dbReference type="InterPro" id="IPR003439">
    <property type="entry name" value="ABC_transporter-like_ATP-bd"/>
</dbReference>
<dbReference type="InterPro" id="IPR050319">
    <property type="entry name" value="ABC_transp_ATP-bind"/>
</dbReference>
<reference evidence="7 8" key="1">
    <citation type="submission" date="2021-03" db="EMBL/GenBank/DDBJ databases">
        <title>Sequencing the genomes of 1000 actinobacteria strains.</title>
        <authorList>
            <person name="Klenk H.-P."/>
        </authorList>
    </citation>
    <scope>NUCLEOTIDE SEQUENCE [LARGE SCALE GENOMIC DNA]</scope>
    <source>
        <strain evidence="7 8">DSM 45256</strain>
    </source>
</reference>
<accession>A0ABS4W023</accession>
<evidence type="ECO:0000313" key="7">
    <source>
        <dbReference type="EMBL" id="MBP2369553.1"/>
    </source>
</evidence>
<dbReference type="SUPFAM" id="SSF52540">
    <property type="entry name" value="P-loop containing nucleoside triphosphate hydrolases"/>
    <property type="match status" value="2"/>
</dbReference>
<dbReference type="GO" id="GO:0005524">
    <property type="term" value="F:ATP binding"/>
    <property type="evidence" value="ECO:0007669"/>
    <property type="project" value="UniProtKB-KW"/>
</dbReference>
<dbReference type="InterPro" id="IPR017871">
    <property type="entry name" value="ABC_transporter-like_CS"/>
</dbReference>
<evidence type="ECO:0000256" key="2">
    <source>
        <dbReference type="ARBA" id="ARBA00022448"/>
    </source>
</evidence>
<evidence type="ECO:0000313" key="8">
    <source>
        <dbReference type="Proteomes" id="UP001519295"/>
    </source>
</evidence>
<name>A0ABS4W023_9PSEU</name>
<dbReference type="PANTHER" id="PTHR43776">
    <property type="entry name" value="TRANSPORT ATP-BINDING PROTEIN"/>
    <property type="match status" value="1"/>
</dbReference>
<dbReference type="Gene3D" id="3.40.50.300">
    <property type="entry name" value="P-loop containing nucleotide triphosphate hydrolases"/>
    <property type="match status" value="2"/>
</dbReference>
<feature type="domain" description="ABC transporter" evidence="6">
    <location>
        <begin position="262"/>
        <end position="512"/>
    </location>
</feature>
<keyword evidence="3" id="KW-0547">Nucleotide-binding</keyword>
<keyword evidence="8" id="KW-1185">Reference proteome</keyword>
<evidence type="ECO:0000256" key="1">
    <source>
        <dbReference type="ARBA" id="ARBA00005417"/>
    </source>
</evidence>
<keyword evidence="2" id="KW-0813">Transport</keyword>
<dbReference type="Proteomes" id="UP001519295">
    <property type="component" value="Unassembled WGS sequence"/>
</dbReference>
<dbReference type="InterPro" id="IPR027417">
    <property type="entry name" value="P-loop_NTPase"/>
</dbReference>
<feature type="region of interest" description="Disordered" evidence="5">
    <location>
        <begin position="229"/>
        <end position="258"/>
    </location>
</feature>
<dbReference type="PROSITE" id="PS50893">
    <property type="entry name" value="ABC_TRANSPORTER_2"/>
    <property type="match status" value="2"/>
</dbReference>
<gene>
    <name evidence="7" type="ORF">JOF36_005249</name>
</gene>
<dbReference type="EMBL" id="JAGINU010000001">
    <property type="protein sequence ID" value="MBP2369553.1"/>
    <property type="molecule type" value="Genomic_DNA"/>
</dbReference>
<evidence type="ECO:0000256" key="3">
    <source>
        <dbReference type="ARBA" id="ARBA00022741"/>
    </source>
</evidence>
<evidence type="ECO:0000259" key="6">
    <source>
        <dbReference type="PROSITE" id="PS50893"/>
    </source>
</evidence>
<organism evidence="7 8">
    <name type="scientific">Pseudonocardia parietis</name>
    <dbReference type="NCBI Taxonomy" id="570936"/>
    <lineage>
        <taxon>Bacteria</taxon>
        <taxon>Bacillati</taxon>
        <taxon>Actinomycetota</taxon>
        <taxon>Actinomycetes</taxon>
        <taxon>Pseudonocardiales</taxon>
        <taxon>Pseudonocardiaceae</taxon>
        <taxon>Pseudonocardia</taxon>
    </lineage>
</organism>
<proteinExistence type="inferred from homology"/>
<evidence type="ECO:0000256" key="5">
    <source>
        <dbReference type="SAM" id="MobiDB-lite"/>
    </source>
</evidence>
<dbReference type="Pfam" id="PF00005">
    <property type="entry name" value="ABC_tran"/>
    <property type="match status" value="2"/>
</dbReference>
<protein>
    <submittedName>
        <fullName evidence="7">Peptide/nickel transport system ATP-binding protein</fullName>
    </submittedName>
</protein>
<dbReference type="CDD" id="cd03257">
    <property type="entry name" value="ABC_NikE_OppD_transporters"/>
    <property type="match status" value="1"/>
</dbReference>
<dbReference type="InterPro" id="IPR003593">
    <property type="entry name" value="AAA+_ATPase"/>
</dbReference>
<keyword evidence="4 7" id="KW-0067">ATP-binding</keyword>
<feature type="domain" description="ABC transporter" evidence="6">
    <location>
        <begin position="15"/>
        <end position="255"/>
    </location>
</feature>
<evidence type="ECO:0000256" key="4">
    <source>
        <dbReference type="ARBA" id="ARBA00022840"/>
    </source>
</evidence>
<dbReference type="PROSITE" id="PS00211">
    <property type="entry name" value="ABC_TRANSPORTER_1"/>
    <property type="match status" value="2"/>
</dbReference>
<comment type="similarity">
    <text evidence="1">Belongs to the ABC transporter superfamily.</text>
</comment>
<dbReference type="PANTHER" id="PTHR43776:SF7">
    <property type="entry name" value="D,D-DIPEPTIDE TRANSPORT ATP-BINDING PROTEIN DDPF-RELATED"/>
    <property type="match status" value="1"/>
</dbReference>
<comment type="caution">
    <text evidence="7">The sequence shown here is derived from an EMBL/GenBank/DDBJ whole genome shotgun (WGS) entry which is preliminary data.</text>
</comment>